<evidence type="ECO:0000313" key="1">
    <source>
        <dbReference type="EMBL" id="CAK0805848.1"/>
    </source>
</evidence>
<reference evidence="1" key="1">
    <citation type="submission" date="2023-10" db="EMBL/GenBank/DDBJ databases">
        <authorList>
            <person name="Chen Y."/>
            <person name="Shah S."/>
            <person name="Dougan E. K."/>
            <person name="Thang M."/>
            <person name="Chan C."/>
        </authorList>
    </citation>
    <scope>NUCLEOTIDE SEQUENCE [LARGE SCALE GENOMIC DNA]</scope>
</reference>
<dbReference type="Proteomes" id="UP001189429">
    <property type="component" value="Unassembled WGS sequence"/>
</dbReference>
<proteinExistence type="predicted"/>
<sequence length="97" mass="10275">MTGAEFCASYPVAEVSGCDSRAPGACGQRLLQPGHGQAGTFELKSEMTAATVLANWTELQGAPTSTLSSVVIYVRRFDLDGPYLPYACHHQEGILVA</sequence>
<accession>A0ABN9QLS6</accession>
<evidence type="ECO:0000313" key="2">
    <source>
        <dbReference type="Proteomes" id="UP001189429"/>
    </source>
</evidence>
<protein>
    <submittedName>
        <fullName evidence="1">Uncharacterized protein</fullName>
    </submittedName>
</protein>
<organism evidence="1 2">
    <name type="scientific">Prorocentrum cordatum</name>
    <dbReference type="NCBI Taxonomy" id="2364126"/>
    <lineage>
        <taxon>Eukaryota</taxon>
        <taxon>Sar</taxon>
        <taxon>Alveolata</taxon>
        <taxon>Dinophyceae</taxon>
        <taxon>Prorocentrales</taxon>
        <taxon>Prorocentraceae</taxon>
        <taxon>Prorocentrum</taxon>
    </lineage>
</organism>
<gene>
    <name evidence="1" type="ORF">PCOR1329_LOCUS12268</name>
</gene>
<comment type="caution">
    <text evidence="1">The sequence shown here is derived from an EMBL/GenBank/DDBJ whole genome shotgun (WGS) entry which is preliminary data.</text>
</comment>
<name>A0ABN9QLS6_9DINO</name>
<dbReference type="EMBL" id="CAUYUJ010003566">
    <property type="protein sequence ID" value="CAK0805848.1"/>
    <property type="molecule type" value="Genomic_DNA"/>
</dbReference>
<keyword evidence="2" id="KW-1185">Reference proteome</keyword>